<evidence type="ECO:0000256" key="2">
    <source>
        <dbReference type="RuleBase" id="RU003707"/>
    </source>
</evidence>
<gene>
    <name evidence="3" type="ORF">KQ486_08025</name>
</gene>
<dbReference type="Pfam" id="PF00378">
    <property type="entry name" value="ECH_1"/>
    <property type="match status" value="1"/>
</dbReference>
<dbReference type="Proteomes" id="UP000812672">
    <property type="component" value="Unassembled WGS sequence"/>
</dbReference>
<accession>A0ABS6GPT7</accession>
<organism evidence="3 4">
    <name type="scientific">Allobacillus halotolerans</name>
    <dbReference type="NCBI Taxonomy" id="570278"/>
    <lineage>
        <taxon>Bacteria</taxon>
        <taxon>Bacillati</taxon>
        <taxon>Bacillota</taxon>
        <taxon>Bacilli</taxon>
        <taxon>Bacillales</taxon>
        <taxon>Bacillaceae</taxon>
        <taxon>Allobacillus</taxon>
    </lineage>
</organism>
<dbReference type="CDD" id="cd06558">
    <property type="entry name" value="crotonase-like"/>
    <property type="match status" value="1"/>
</dbReference>
<evidence type="ECO:0000313" key="4">
    <source>
        <dbReference type="Proteomes" id="UP000812672"/>
    </source>
</evidence>
<reference evidence="3 4" key="1">
    <citation type="journal article" date="2011" name="Int. J. Syst. Evol. Microbiol.">
        <title>Allobacillus halotolerans gen. nov., sp. nov. isolated from shrimp paste.</title>
        <authorList>
            <person name="Sheu S.Y."/>
            <person name="Arun A.B."/>
            <person name="Jiang S.R."/>
            <person name="Young C.C."/>
            <person name="Chen W.M."/>
        </authorList>
    </citation>
    <scope>NUCLEOTIDE SEQUENCE [LARGE SCALE GENOMIC DNA]</scope>
    <source>
        <strain evidence="3 4">LMG 24826</strain>
    </source>
</reference>
<keyword evidence="4" id="KW-1185">Reference proteome</keyword>
<dbReference type="RefSeq" id="WP_216687311.1">
    <property type="nucleotide sequence ID" value="NZ_CAUPKR010000009.1"/>
</dbReference>
<evidence type="ECO:0000256" key="1">
    <source>
        <dbReference type="ARBA" id="ARBA00005254"/>
    </source>
</evidence>
<evidence type="ECO:0000313" key="3">
    <source>
        <dbReference type="EMBL" id="MBU6080965.1"/>
    </source>
</evidence>
<dbReference type="EMBL" id="JAHLZF010000010">
    <property type="protein sequence ID" value="MBU6080965.1"/>
    <property type="molecule type" value="Genomic_DNA"/>
</dbReference>
<dbReference type="InterPro" id="IPR001753">
    <property type="entry name" value="Enoyl-CoA_hydra/iso"/>
</dbReference>
<dbReference type="PANTHER" id="PTHR11941:SF54">
    <property type="entry name" value="ENOYL-COA HYDRATASE, MITOCHONDRIAL"/>
    <property type="match status" value="1"/>
</dbReference>
<proteinExistence type="inferred from homology"/>
<comment type="caution">
    <text evidence="3">The sequence shown here is derived from an EMBL/GenBank/DDBJ whole genome shotgun (WGS) entry which is preliminary data.</text>
</comment>
<protein>
    <submittedName>
        <fullName evidence="3">Enoyl-CoA hydratase/isomerase family protein</fullName>
    </submittedName>
</protein>
<dbReference type="InterPro" id="IPR018376">
    <property type="entry name" value="Enoyl-CoA_hyd/isom_CS"/>
</dbReference>
<sequence>MSNKVDLSIKNKVAVIKLNDPSKLNALSVDVKRDLNLFLKELENRDDVEVIVLTGSGKAFCAGGDVKGMGERTTIESLEKISNTTNISLIIQSIKKPVIAAVNGYAFGAGFGLALSCDIVFANPSTKFGLTFNKVGLIPDFGTLYFLPRIVGPWKAKELIFSGAIIDVNEAKELNIVNQVSEDVLDYAIEFAEELADGPVQTLKFVKTILNQTTNSDLKGTITYENQAQVILQQTKDHLEGIQAFKEKREPKFVGK</sequence>
<dbReference type="PANTHER" id="PTHR11941">
    <property type="entry name" value="ENOYL-COA HYDRATASE-RELATED"/>
    <property type="match status" value="1"/>
</dbReference>
<dbReference type="PROSITE" id="PS00166">
    <property type="entry name" value="ENOYL_COA_HYDRATASE"/>
    <property type="match status" value="1"/>
</dbReference>
<name>A0ABS6GPT7_9BACI</name>
<comment type="similarity">
    <text evidence="1 2">Belongs to the enoyl-CoA hydratase/isomerase family.</text>
</comment>